<dbReference type="EMBL" id="BGPR01000029">
    <property type="protein sequence ID" value="GBL82560.1"/>
    <property type="molecule type" value="Genomic_DNA"/>
</dbReference>
<proteinExistence type="predicted"/>
<evidence type="ECO:0000313" key="3">
    <source>
        <dbReference type="Proteomes" id="UP000499080"/>
    </source>
</evidence>
<keyword evidence="3" id="KW-1185">Reference proteome</keyword>
<evidence type="ECO:0000256" key="1">
    <source>
        <dbReference type="SAM" id="MobiDB-lite"/>
    </source>
</evidence>
<protein>
    <submittedName>
        <fullName evidence="2">Uncharacterized protein</fullName>
    </submittedName>
</protein>
<name>A0A4Y2AS00_ARAVE</name>
<feature type="region of interest" description="Disordered" evidence="1">
    <location>
        <begin position="66"/>
        <end position="86"/>
    </location>
</feature>
<organism evidence="2 3">
    <name type="scientific">Araneus ventricosus</name>
    <name type="common">Orbweaver spider</name>
    <name type="synonym">Epeira ventricosa</name>
    <dbReference type="NCBI Taxonomy" id="182803"/>
    <lineage>
        <taxon>Eukaryota</taxon>
        <taxon>Metazoa</taxon>
        <taxon>Ecdysozoa</taxon>
        <taxon>Arthropoda</taxon>
        <taxon>Chelicerata</taxon>
        <taxon>Arachnida</taxon>
        <taxon>Araneae</taxon>
        <taxon>Araneomorphae</taxon>
        <taxon>Entelegynae</taxon>
        <taxon>Araneoidea</taxon>
        <taxon>Araneidae</taxon>
        <taxon>Araneus</taxon>
    </lineage>
</organism>
<sequence>MSHLKRYEGYFGTVLLIANRGEMTKTTPEATFPSPNFHATPAGGGSTLNLTCIRLTYMAESRFEHGPSGAEAETLPLCQRGSSIKT</sequence>
<comment type="caution">
    <text evidence="2">The sequence shown here is derived from an EMBL/GenBank/DDBJ whole genome shotgun (WGS) entry which is preliminary data.</text>
</comment>
<evidence type="ECO:0000313" key="2">
    <source>
        <dbReference type="EMBL" id="GBL82560.1"/>
    </source>
</evidence>
<gene>
    <name evidence="2" type="ORF">AVEN_263654_1</name>
</gene>
<dbReference type="Proteomes" id="UP000499080">
    <property type="component" value="Unassembled WGS sequence"/>
</dbReference>
<dbReference type="AlphaFoldDB" id="A0A4Y2AS00"/>
<accession>A0A4Y2AS00</accession>
<reference evidence="2 3" key="1">
    <citation type="journal article" date="2019" name="Sci. Rep.">
        <title>Orb-weaving spider Araneus ventricosus genome elucidates the spidroin gene catalogue.</title>
        <authorList>
            <person name="Kono N."/>
            <person name="Nakamura H."/>
            <person name="Ohtoshi R."/>
            <person name="Moran D.A.P."/>
            <person name="Shinohara A."/>
            <person name="Yoshida Y."/>
            <person name="Fujiwara M."/>
            <person name="Mori M."/>
            <person name="Tomita M."/>
            <person name="Arakawa K."/>
        </authorList>
    </citation>
    <scope>NUCLEOTIDE SEQUENCE [LARGE SCALE GENOMIC DNA]</scope>
</reference>